<evidence type="ECO:0000256" key="1">
    <source>
        <dbReference type="SAM" id="Phobius"/>
    </source>
</evidence>
<sequence length="264" mass="29974">MSEDATIEAQNKIDSVVKEIDFGYHHVNESFVVFPGPEDTTEINFSSDGNFINHKQSVTLVVRAGGHQIPFLCWILLVVLLLSVAISVIVVCCFYLKQRSVSKRKLRSRIATHINGFQSCDCRHLEMLPKYVAQPAQSYSTQKLYQWCQQKEMQQYKSLWAVNPNSSGPSSSIIRHTERTENPNAYKTRSLPSKHKQRPVTSIEDLDELYSKVNISKKLRNRMTNDEAAIIAFCRSKSQNLSQFTGNGPKGDDAIVIYDERTAL</sequence>
<protein>
    <submittedName>
        <fullName evidence="2">CLUMA_CG003798, isoform A</fullName>
    </submittedName>
</protein>
<dbReference type="EMBL" id="CVRI01000015">
    <property type="protein sequence ID" value="CRK90079.1"/>
    <property type="molecule type" value="Genomic_DNA"/>
</dbReference>
<feature type="transmembrane region" description="Helical" evidence="1">
    <location>
        <begin position="69"/>
        <end position="96"/>
    </location>
</feature>
<evidence type="ECO:0000313" key="2">
    <source>
        <dbReference type="EMBL" id="CRK90079.1"/>
    </source>
</evidence>
<gene>
    <name evidence="2" type="primary">putative AGAP013535-PA</name>
    <name evidence="2" type="ORF">CLUMA_CG003798</name>
</gene>
<keyword evidence="1" id="KW-0812">Transmembrane</keyword>
<reference evidence="2 3" key="1">
    <citation type="submission" date="2015-04" db="EMBL/GenBank/DDBJ databases">
        <authorList>
            <person name="Syromyatnikov M.Y."/>
            <person name="Popov V.N."/>
        </authorList>
    </citation>
    <scope>NUCLEOTIDE SEQUENCE [LARGE SCALE GENOMIC DNA]</scope>
</reference>
<keyword evidence="3" id="KW-1185">Reference proteome</keyword>
<evidence type="ECO:0000313" key="3">
    <source>
        <dbReference type="Proteomes" id="UP000183832"/>
    </source>
</evidence>
<organism evidence="2 3">
    <name type="scientific">Clunio marinus</name>
    <dbReference type="NCBI Taxonomy" id="568069"/>
    <lineage>
        <taxon>Eukaryota</taxon>
        <taxon>Metazoa</taxon>
        <taxon>Ecdysozoa</taxon>
        <taxon>Arthropoda</taxon>
        <taxon>Hexapoda</taxon>
        <taxon>Insecta</taxon>
        <taxon>Pterygota</taxon>
        <taxon>Neoptera</taxon>
        <taxon>Endopterygota</taxon>
        <taxon>Diptera</taxon>
        <taxon>Nematocera</taxon>
        <taxon>Chironomoidea</taxon>
        <taxon>Chironomidae</taxon>
        <taxon>Clunio</taxon>
    </lineage>
</organism>
<keyword evidence="1" id="KW-0472">Membrane</keyword>
<proteinExistence type="predicted"/>
<dbReference type="OrthoDB" id="6412219at2759"/>
<dbReference type="AlphaFoldDB" id="A0A1J1HPV0"/>
<dbReference type="STRING" id="568069.A0A1J1HPV0"/>
<name>A0A1J1HPV0_9DIPT</name>
<accession>A0A1J1HPV0</accession>
<keyword evidence="1" id="KW-1133">Transmembrane helix</keyword>
<dbReference type="Proteomes" id="UP000183832">
    <property type="component" value="Unassembled WGS sequence"/>
</dbReference>